<dbReference type="InterPro" id="IPR005314">
    <property type="entry name" value="Peptidase_C50"/>
</dbReference>
<protein>
    <submittedName>
        <fullName evidence="4">Separase-like</fullName>
    </submittedName>
</protein>
<dbReference type="PANTHER" id="PTHR12792:SF0">
    <property type="entry name" value="SEPARIN"/>
    <property type="match status" value="1"/>
</dbReference>
<feature type="domain" description="Separase-like second TPR repeats region" evidence="2">
    <location>
        <begin position="281"/>
        <end position="455"/>
    </location>
</feature>
<proteinExistence type="predicted"/>
<dbReference type="InterPro" id="IPR056932">
    <property type="entry name" value="TPR_ESP1_2nd"/>
</dbReference>
<reference evidence="4" key="2">
    <citation type="submission" date="2025-08" db="UniProtKB">
        <authorList>
            <consortium name="RefSeq"/>
        </authorList>
    </citation>
    <scope>IDENTIFICATION</scope>
    <source>
        <tissue evidence="4">Leaf</tissue>
    </source>
</reference>
<reference evidence="3" key="1">
    <citation type="journal article" date="2014" name="Nat. Commun.">
        <title>The emerging biofuel crop Camelina sativa retains a highly undifferentiated hexaploid genome structure.</title>
        <authorList>
            <person name="Kagale S."/>
            <person name="Koh C."/>
            <person name="Nixon J."/>
            <person name="Bollina V."/>
            <person name="Clarke W.E."/>
            <person name="Tuteja R."/>
            <person name="Spillane C."/>
            <person name="Robinson S.J."/>
            <person name="Links M.G."/>
            <person name="Clarke C."/>
            <person name="Higgins E.E."/>
            <person name="Huebert T."/>
            <person name="Sharpe A.G."/>
            <person name="Parkin I.A."/>
        </authorList>
    </citation>
    <scope>NUCLEOTIDE SEQUENCE [LARGE SCALE GENOMIC DNA]</scope>
    <source>
        <strain evidence="3">cv. DH55</strain>
    </source>
</reference>
<dbReference type="Pfam" id="PF25113">
    <property type="entry name" value="TPR_ESP1_2nd"/>
    <property type="match status" value="1"/>
</dbReference>
<dbReference type="InterPro" id="IPR056933">
    <property type="entry name" value="TPR_ESP1"/>
</dbReference>
<dbReference type="PANTHER" id="PTHR12792">
    <property type="entry name" value="EXTRA SPINDLE POLES 1-RELATED"/>
    <property type="match status" value="1"/>
</dbReference>
<accession>A0ABM0TZT7</accession>
<sequence>MDSDTVTEVRILSLIESSSDAGEVLSSLSAYLRPISGLLTYREEHKTLAARSLAKRFVPFLIKTVSFLHKRLSVTGPANESLGDLFRAYDYCLECCELLSHDPHAVQLHRIGLIQCYQAWGWFTHAYNDAFRVLEQVIGPKTRWVQFLPNPPEFGGDKLAKVVFMVVESIFRSVAMSRDMERRHYTRVFEILDREIKPWLRYLDANAQDKFLTQVLSDMGKCALSIIREAERFNDIYVHSFCISALKKYSVFPLPKCHFYKFSLQVLSLLFLSKETKTLPTVKIGMSVLRTVASQFQVEPKANWLELLDVVSSCVHKSQLAGDLWCAGVSKQLNEIAAVISVAMPQENVILRLYSAGLSVSAFDVKLRENGEEPMEISSGLRALLGNDDIWKSVGSLFRMIDHYPGDDNTTSSNGKKKTNVRGKQQKCTMEYTLPYLDALKSLCQPLASLINSENMKKMVLEIEFASGQLSVIQDLFLQFSNCLRFLKRRTLDKECLGTDFDKTLLNVAIAAFIISTRSQRKVEVTNRLVEDVIASPGISPPELKYLLASFHDIGLELYNINHLKEASTAFKLCIKTVWTCVRLLFHIYVNESDDLSEGSLPGEAVIDFVSDACSKSEFYLDVLQQQHGTGEIENLLVFVLENWSAAEDIFKKLPDPTPIIKQWVKIQHRHKFHKRERVGTFMADTCDGDACTMQFLITAIKKKKQKTCSKIYTHEA</sequence>
<evidence type="ECO:0000259" key="1">
    <source>
        <dbReference type="Pfam" id="PF25110"/>
    </source>
</evidence>
<dbReference type="Proteomes" id="UP000694864">
    <property type="component" value="Chromosome 10"/>
</dbReference>
<dbReference type="RefSeq" id="XP_010433783.2">
    <property type="nucleotide sequence ID" value="XM_010435481.2"/>
</dbReference>
<dbReference type="GeneID" id="104717847"/>
<evidence type="ECO:0000313" key="3">
    <source>
        <dbReference type="Proteomes" id="UP000694864"/>
    </source>
</evidence>
<keyword evidence="3" id="KW-1185">Reference proteome</keyword>
<feature type="domain" description="Separase-like TPR repeats region" evidence="1">
    <location>
        <begin position="9"/>
        <end position="270"/>
    </location>
</feature>
<gene>
    <name evidence="4" type="primary">LOC104717847</name>
</gene>
<dbReference type="Pfam" id="PF25110">
    <property type="entry name" value="TPR_ESP1"/>
    <property type="match status" value="1"/>
</dbReference>
<evidence type="ECO:0000313" key="4">
    <source>
        <dbReference type="RefSeq" id="XP_010433783.2"/>
    </source>
</evidence>
<name>A0ABM0TZT7_CAMSA</name>
<organism evidence="3 4">
    <name type="scientific">Camelina sativa</name>
    <name type="common">False flax</name>
    <name type="synonym">Myagrum sativum</name>
    <dbReference type="NCBI Taxonomy" id="90675"/>
    <lineage>
        <taxon>Eukaryota</taxon>
        <taxon>Viridiplantae</taxon>
        <taxon>Streptophyta</taxon>
        <taxon>Embryophyta</taxon>
        <taxon>Tracheophyta</taxon>
        <taxon>Spermatophyta</taxon>
        <taxon>Magnoliopsida</taxon>
        <taxon>eudicotyledons</taxon>
        <taxon>Gunneridae</taxon>
        <taxon>Pentapetalae</taxon>
        <taxon>rosids</taxon>
        <taxon>malvids</taxon>
        <taxon>Brassicales</taxon>
        <taxon>Brassicaceae</taxon>
        <taxon>Camelineae</taxon>
        <taxon>Camelina</taxon>
    </lineage>
</organism>
<evidence type="ECO:0000259" key="2">
    <source>
        <dbReference type="Pfam" id="PF25113"/>
    </source>
</evidence>